<protein>
    <submittedName>
        <fullName evidence="6">Amino acid ABC transporter substrate-binding protein</fullName>
    </submittedName>
</protein>
<organism evidence="6 7">
    <name type="scientific">Caenimonas aquaedulcis</name>
    <dbReference type="NCBI Taxonomy" id="2793270"/>
    <lineage>
        <taxon>Bacteria</taxon>
        <taxon>Pseudomonadati</taxon>
        <taxon>Pseudomonadota</taxon>
        <taxon>Betaproteobacteria</taxon>
        <taxon>Burkholderiales</taxon>
        <taxon>Comamonadaceae</taxon>
        <taxon>Caenimonas</taxon>
    </lineage>
</organism>
<dbReference type="EMBL" id="JADWYS010000001">
    <property type="protein sequence ID" value="MBG9387396.1"/>
    <property type="molecule type" value="Genomic_DNA"/>
</dbReference>
<name>A0A931H2J5_9BURK</name>
<dbReference type="SMART" id="SM00062">
    <property type="entry name" value="PBPb"/>
    <property type="match status" value="1"/>
</dbReference>
<accession>A0A931H2J5</accession>
<evidence type="ECO:0000256" key="4">
    <source>
        <dbReference type="SAM" id="SignalP"/>
    </source>
</evidence>
<sequence>MSNARWKSYAAIGMFLCSSLAVAAEPVLARIAAGGKLVIAHRESSIPFSYVDADKRPVGYAMDLCLNLAEVIRKKTGAKKMEVEFLMVTSSTRIAAIAEGRADLECGATTNNAERREKVAFTIPHFITGARLLVRADSPATRIEDFEGKKIVSTKGTTPLKAVVQANKERLMNITILESADHAQGVEMVEKGAAGAFVMDDVLLYGLASNRPDPAALKIVGKYLTTEALAIMLPKNDPEFKKLVDDEMRRLILSREIYPIYDKWFMKPIPPHDKALNLPVNSLLKDFWKFPTDFVPF</sequence>
<feature type="domain" description="Solute-binding protein family 3/N-terminal" evidence="5">
    <location>
        <begin position="36"/>
        <end position="268"/>
    </location>
</feature>
<dbReference type="GO" id="GO:0030288">
    <property type="term" value="C:outer membrane-bounded periplasmic space"/>
    <property type="evidence" value="ECO:0007669"/>
    <property type="project" value="TreeGrafter"/>
</dbReference>
<evidence type="ECO:0000259" key="5">
    <source>
        <dbReference type="SMART" id="SM00062"/>
    </source>
</evidence>
<gene>
    <name evidence="6" type="ORF">I5803_05150</name>
</gene>
<comment type="caution">
    <text evidence="6">The sequence shown here is derived from an EMBL/GenBank/DDBJ whole genome shotgun (WGS) entry which is preliminary data.</text>
</comment>
<dbReference type="SUPFAM" id="SSF53850">
    <property type="entry name" value="Periplasmic binding protein-like II"/>
    <property type="match status" value="1"/>
</dbReference>
<dbReference type="AlphaFoldDB" id="A0A931H2J5"/>
<evidence type="ECO:0000256" key="3">
    <source>
        <dbReference type="ARBA" id="ARBA00022729"/>
    </source>
</evidence>
<evidence type="ECO:0000313" key="7">
    <source>
        <dbReference type="Proteomes" id="UP000651050"/>
    </source>
</evidence>
<dbReference type="InterPro" id="IPR051455">
    <property type="entry name" value="Bact_solute-bind_prot3"/>
</dbReference>
<dbReference type="CDD" id="cd13688">
    <property type="entry name" value="PBP2_GltI_DEBP"/>
    <property type="match status" value="1"/>
</dbReference>
<keyword evidence="7" id="KW-1185">Reference proteome</keyword>
<comment type="similarity">
    <text evidence="1">Belongs to the bacterial solute-binding protein 3 family.</text>
</comment>
<dbReference type="Pfam" id="PF00497">
    <property type="entry name" value="SBP_bac_3"/>
    <property type="match status" value="1"/>
</dbReference>
<evidence type="ECO:0000313" key="6">
    <source>
        <dbReference type="EMBL" id="MBG9387396.1"/>
    </source>
</evidence>
<dbReference type="Proteomes" id="UP000651050">
    <property type="component" value="Unassembled WGS sequence"/>
</dbReference>
<feature type="signal peptide" evidence="4">
    <location>
        <begin position="1"/>
        <end position="23"/>
    </location>
</feature>
<dbReference type="InterPro" id="IPR001638">
    <property type="entry name" value="Solute-binding_3/MltF_N"/>
</dbReference>
<evidence type="ECO:0000256" key="1">
    <source>
        <dbReference type="ARBA" id="ARBA00010333"/>
    </source>
</evidence>
<feature type="chain" id="PRO_5038094662" evidence="4">
    <location>
        <begin position="24"/>
        <end position="297"/>
    </location>
</feature>
<proteinExistence type="inferred from homology"/>
<dbReference type="GO" id="GO:0006865">
    <property type="term" value="P:amino acid transport"/>
    <property type="evidence" value="ECO:0007669"/>
    <property type="project" value="TreeGrafter"/>
</dbReference>
<keyword evidence="3 4" id="KW-0732">Signal</keyword>
<dbReference type="PANTHER" id="PTHR30085:SF2">
    <property type="entry name" value="GLUTAMATE_ASPARTATE IMPORT SOLUTE-BINDING PROTEIN"/>
    <property type="match status" value="1"/>
</dbReference>
<dbReference type="GO" id="GO:0005576">
    <property type="term" value="C:extracellular region"/>
    <property type="evidence" value="ECO:0007669"/>
    <property type="project" value="TreeGrafter"/>
</dbReference>
<keyword evidence="2" id="KW-0813">Transport</keyword>
<dbReference type="PANTHER" id="PTHR30085">
    <property type="entry name" value="AMINO ACID ABC TRANSPORTER PERMEASE"/>
    <property type="match status" value="1"/>
</dbReference>
<evidence type="ECO:0000256" key="2">
    <source>
        <dbReference type="ARBA" id="ARBA00022448"/>
    </source>
</evidence>
<dbReference type="Gene3D" id="3.40.190.10">
    <property type="entry name" value="Periplasmic binding protein-like II"/>
    <property type="match status" value="2"/>
</dbReference>
<reference evidence="6" key="1">
    <citation type="submission" date="2020-11" db="EMBL/GenBank/DDBJ databases">
        <title>Bacterial whole genome sequence for Caenimonas sp. DR4.4.</title>
        <authorList>
            <person name="Le V."/>
            <person name="Ko S.-R."/>
            <person name="Ahn C.-Y."/>
            <person name="Oh H.-M."/>
        </authorList>
    </citation>
    <scope>NUCLEOTIDE SEQUENCE</scope>
    <source>
        <strain evidence="6">DR4.4</strain>
    </source>
</reference>